<reference evidence="2 3" key="1">
    <citation type="journal article" date="2014" name="BMC Genomics">
        <title>Comparison of environmental and isolate Sulfobacillus genomes reveals diverse carbon, sulfur, nitrogen, and hydrogen metabolisms.</title>
        <authorList>
            <person name="Justice N.B."/>
            <person name="Norman A."/>
            <person name="Brown C.T."/>
            <person name="Singh A."/>
            <person name="Thomas B.C."/>
            <person name="Banfield J.F."/>
        </authorList>
    </citation>
    <scope>NUCLEOTIDE SEQUENCE [LARGE SCALE GENOMIC DNA]</scope>
    <source>
        <strain evidence="2">AMDSBA4</strain>
    </source>
</reference>
<evidence type="ECO:0000256" key="1">
    <source>
        <dbReference type="SAM" id="Phobius"/>
    </source>
</evidence>
<comment type="caution">
    <text evidence="2">The sequence shown here is derived from an EMBL/GenBank/DDBJ whole genome shotgun (WGS) entry which is preliminary data.</text>
</comment>
<dbReference type="EMBL" id="PXYW01000130">
    <property type="protein sequence ID" value="PSR26211.1"/>
    <property type="molecule type" value="Genomic_DNA"/>
</dbReference>
<accession>A0A2T2WVE1</accession>
<feature type="transmembrane region" description="Helical" evidence="1">
    <location>
        <begin position="45"/>
        <end position="63"/>
    </location>
</feature>
<evidence type="ECO:0000313" key="2">
    <source>
        <dbReference type="EMBL" id="PSR26211.1"/>
    </source>
</evidence>
<organism evidence="2 3">
    <name type="scientific">Sulfobacillus benefaciens</name>
    <dbReference type="NCBI Taxonomy" id="453960"/>
    <lineage>
        <taxon>Bacteria</taxon>
        <taxon>Bacillati</taxon>
        <taxon>Bacillota</taxon>
        <taxon>Clostridia</taxon>
        <taxon>Eubacteriales</taxon>
        <taxon>Clostridiales Family XVII. Incertae Sedis</taxon>
        <taxon>Sulfobacillus</taxon>
    </lineage>
</organism>
<dbReference type="InterPro" id="IPR007404">
    <property type="entry name" value="YdjM-like"/>
</dbReference>
<gene>
    <name evidence="2" type="ORF">C7B46_20195</name>
</gene>
<dbReference type="Pfam" id="PF04307">
    <property type="entry name" value="YdjM"/>
    <property type="match status" value="1"/>
</dbReference>
<keyword evidence="1" id="KW-0472">Membrane</keyword>
<proteinExistence type="predicted"/>
<dbReference type="GO" id="GO:0016787">
    <property type="term" value="F:hydrolase activity"/>
    <property type="evidence" value="ECO:0007669"/>
    <property type="project" value="UniProtKB-KW"/>
</dbReference>
<feature type="transmembrane region" description="Helical" evidence="1">
    <location>
        <begin position="143"/>
        <end position="171"/>
    </location>
</feature>
<name>A0A2T2WVE1_9FIRM</name>
<keyword evidence="1" id="KW-0812">Transmembrane</keyword>
<sequence>MVLGGIGGLAPDLDHPQALLTRHLMGARTMSGLARRTGVIHHRGIAHSLVALIVTTGILLPLFRRLVAHLIWAGGLAIGHPAWILGLWHLWGTGAMIGWGAGYASHMVADIFNTKGVQWFWPFNVWVHLPLPNITVGTWPETIFRWGIIGGILLWNPWLGVITASAGELIYRGVKSA</sequence>
<feature type="transmembrane region" description="Helical" evidence="1">
    <location>
        <begin position="70"/>
        <end position="91"/>
    </location>
</feature>
<keyword evidence="1" id="KW-1133">Transmembrane helix</keyword>
<evidence type="ECO:0000313" key="3">
    <source>
        <dbReference type="Proteomes" id="UP000242972"/>
    </source>
</evidence>
<protein>
    <submittedName>
        <fullName evidence="2">Metal-dependent hydrolase</fullName>
    </submittedName>
</protein>
<keyword evidence="2" id="KW-0378">Hydrolase</keyword>
<dbReference type="Proteomes" id="UP000242972">
    <property type="component" value="Unassembled WGS sequence"/>
</dbReference>
<dbReference type="AlphaFoldDB" id="A0A2T2WVE1"/>